<evidence type="ECO:0000313" key="2">
    <source>
        <dbReference type="Proteomes" id="UP000199163"/>
    </source>
</evidence>
<dbReference type="OrthoDB" id="2889126at2"/>
<proteinExistence type="predicted"/>
<protein>
    <recommendedName>
        <fullName evidence="3">Cysteine-rich CPXCG</fullName>
    </recommendedName>
</protein>
<name>A0A1G8DY84_9BACI</name>
<organism evidence="1 2">
    <name type="scientific">Alteribacillus persepolensis</name>
    <dbReference type="NCBI Taxonomy" id="568899"/>
    <lineage>
        <taxon>Bacteria</taxon>
        <taxon>Bacillati</taxon>
        <taxon>Bacillota</taxon>
        <taxon>Bacilli</taxon>
        <taxon>Bacillales</taxon>
        <taxon>Bacillaceae</taxon>
        <taxon>Alteribacillus</taxon>
    </lineage>
</organism>
<accession>A0A1G8DY84</accession>
<dbReference type="STRING" id="568899.SAMN05192534_10874"/>
<dbReference type="EMBL" id="FNDK01000008">
    <property type="protein sequence ID" value="SDH62682.1"/>
    <property type="molecule type" value="Genomic_DNA"/>
</dbReference>
<dbReference type="RefSeq" id="WP_091272939.1">
    <property type="nucleotide sequence ID" value="NZ_FNDK01000008.1"/>
</dbReference>
<reference evidence="1 2" key="1">
    <citation type="submission" date="2016-10" db="EMBL/GenBank/DDBJ databases">
        <authorList>
            <person name="de Groot N.N."/>
        </authorList>
    </citation>
    <scope>NUCLEOTIDE SEQUENCE [LARGE SCALE GENOMIC DNA]</scope>
    <source>
        <strain evidence="1 2">DSM 21632</strain>
    </source>
</reference>
<dbReference type="Proteomes" id="UP000199163">
    <property type="component" value="Unassembled WGS sequence"/>
</dbReference>
<evidence type="ECO:0008006" key="3">
    <source>
        <dbReference type="Google" id="ProtNLM"/>
    </source>
</evidence>
<evidence type="ECO:0000313" key="1">
    <source>
        <dbReference type="EMBL" id="SDH62682.1"/>
    </source>
</evidence>
<sequence>MELIPFENTWPYEKLGNDIYIEKCPYCSEDHVLTDLKVDDVEEMKDEVKKLLVMPCCHANMTIIQADDDYFWTTEPLRKRGDKR</sequence>
<dbReference type="AlphaFoldDB" id="A0A1G8DY84"/>
<gene>
    <name evidence="1" type="ORF">SAMN05192534_10874</name>
</gene>
<keyword evidence="2" id="KW-1185">Reference proteome</keyword>